<comment type="caution">
    <text evidence="2">The sequence shown here is derived from an EMBL/GenBank/DDBJ whole genome shotgun (WGS) entry which is preliminary data.</text>
</comment>
<reference evidence="2 3" key="1">
    <citation type="submission" date="2020-07" db="EMBL/GenBank/DDBJ databases">
        <authorList>
            <person name="Pothier F. J."/>
        </authorList>
    </citation>
    <scope>NUCLEOTIDE SEQUENCE [LARGE SCALE GENOMIC DNA]</scope>
    <source>
        <strain evidence="2 3">CFBP 7900</strain>
    </source>
</reference>
<feature type="region of interest" description="Disordered" evidence="1">
    <location>
        <begin position="28"/>
        <end position="60"/>
    </location>
</feature>
<feature type="compositionally biased region" description="Gly residues" evidence="1">
    <location>
        <begin position="28"/>
        <end position="43"/>
    </location>
</feature>
<dbReference type="EMBL" id="CAJDKC010000004">
    <property type="protein sequence ID" value="CAD0360359.1"/>
    <property type="molecule type" value="Genomic_DNA"/>
</dbReference>
<dbReference type="EMBL" id="CAJDKC010000004">
    <property type="protein sequence ID" value="CAD0360363.1"/>
    <property type="molecule type" value="Genomic_DNA"/>
</dbReference>
<evidence type="ECO:0000256" key="1">
    <source>
        <dbReference type="SAM" id="MobiDB-lite"/>
    </source>
</evidence>
<organism evidence="2 3">
    <name type="scientific">Xanthomonas hortorum pv. carotae</name>
    <dbReference type="NCBI Taxonomy" id="487904"/>
    <lineage>
        <taxon>Bacteria</taxon>
        <taxon>Pseudomonadati</taxon>
        <taxon>Pseudomonadota</taxon>
        <taxon>Gammaproteobacteria</taxon>
        <taxon>Lysobacterales</taxon>
        <taxon>Lysobacteraceae</taxon>
        <taxon>Xanthomonas</taxon>
    </lineage>
</organism>
<name>A0A6V7F9U0_9XANT</name>
<dbReference type="AlphaFoldDB" id="A0A6V7F9U0"/>
<dbReference type="Proteomes" id="UP000587508">
    <property type="component" value="Unassembled WGS sequence"/>
</dbReference>
<accession>A0A6V7F9U0</accession>
<protein>
    <submittedName>
        <fullName evidence="2">Uncharacterized protein</fullName>
    </submittedName>
</protein>
<dbReference type="RefSeq" id="WP_023903084.1">
    <property type="nucleotide sequence ID" value="NZ_CAJDKC010000004.1"/>
</dbReference>
<sequence length="60" mass="6167">MSHNKEIKPVCYANSRVLTEDELVEVSGGGTSHATLTGGGGGIPNPIRVQPDGDVSVDFG</sequence>
<evidence type="ECO:0000313" key="3">
    <source>
        <dbReference type="Proteomes" id="UP000587508"/>
    </source>
</evidence>
<gene>
    <name evidence="2" type="ORF">CFBP7900_32030</name>
</gene>
<proteinExistence type="predicted"/>
<evidence type="ECO:0000313" key="2">
    <source>
        <dbReference type="EMBL" id="CAD0360363.1"/>
    </source>
</evidence>